<evidence type="ECO:0000313" key="2">
    <source>
        <dbReference type="EMBL" id="KAK3788346.1"/>
    </source>
</evidence>
<dbReference type="Proteomes" id="UP001283361">
    <property type="component" value="Unassembled WGS sequence"/>
</dbReference>
<feature type="region of interest" description="Disordered" evidence="1">
    <location>
        <begin position="125"/>
        <end position="145"/>
    </location>
</feature>
<sequence>MQDDAENWDESRRQLNRTREIQIYEKRGLKRMDGDEDVSITLGPRDHPATSRTCCYFERTSSNNNRVFSRTCRQRSIDRITPVIAAAPRNKMATSLTPDLKAIYHTGSQIKLRFRIGTPFTPEFKEETEVKSSLKGSIEKSAGKS</sequence>
<evidence type="ECO:0000313" key="3">
    <source>
        <dbReference type="Proteomes" id="UP001283361"/>
    </source>
</evidence>
<keyword evidence="3" id="KW-1185">Reference proteome</keyword>
<comment type="caution">
    <text evidence="2">The sequence shown here is derived from an EMBL/GenBank/DDBJ whole genome shotgun (WGS) entry which is preliminary data.</text>
</comment>
<name>A0AAE1AJF8_9GAST</name>
<reference evidence="2" key="1">
    <citation type="journal article" date="2023" name="G3 (Bethesda)">
        <title>A reference genome for the long-term kleptoplast-retaining sea slug Elysia crispata morphotype clarki.</title>
        <authorList>
            <person name="Eastman K.E."/>
            <person name="Pendleton A.L."/>
            <person name="Shaikh M.A."/>
            <person name="Suttiyut T."/>
            <person name="Ogas R."/>
            <person name="Tomko P."/>
            <person name="Gavelis G."/>
            <person name="Widhalm J.R."/>
            <person name="Wisecaver J.H."/>
        </authorList>
    </citation>
    <scope>NUCLEOTIDE SEQUENCE</scope>
    <source>
        <strain evidence="2">ECLA1</strain>
    </source>
</reference>
<accession>A0AAE1AJF8</accession>
<gene>
    <name evidence="2" type="ORF">RRG08_025074</name>
</gene>
<dbReference type="AlphaFoldDB" id="A0AAE1AJF8"/>
<organism evidence="2 3">
    <name type="scientific">Elysia crispata</name>
    <name type="common">lettuce slug</name>
    <dbReference type="NCBI Taxonomy" id="231223"/>
    <lineage>
        <taxon>Eukaryota</taxon>
        <taxon>Metazoa</taxon>
        <taxon>Spiralia</taxon>
        <taxon>Lophotrochozoa</taxon>
        <taxon>Mollusca</taxon>
        <taxon>Gastropoda</taxon>
        <taxon>Heterobranchia</taxon>
        <taxon>Euthyneura</taxon>
        <taxon>Panpulmonata</taxon>
        <taxon>Sacoglossa</taxon>
        <taxon>Placobranchoidea</taxon>
        <taxon>Plakobranchidae</taxon>
        <taxon>Elysia</taxon>
    </lineage>
</organism>
<dbReference type="EMBL" id="JAWDGP010001769">
    <property type="protein sequence ID" value="KAK3788346.1"/>
    <property type="molecule type" value="Genomic_DNA"/>
</dbReference>
<evidence type="ECO:0000256" key="1">
    <source>
        <dbReference type="SAM" id="MobiDB-lite"/>
    </source>
</evidence>
<protein>
    <submittedName>
        <fullName evidence="2">Uncharacterized protein</fullName>
    </submittedName>
</protein>
<proteinExistence type="predicted"/>